<evidence type="ECO:0000313" key="1">
    <source>
        <dbReference type="EMBL" id="CAH3022146.1"/>
    </source>
</evidence>
<dbReference type="EMBL" id="CALNXI010000208">
    <property type="protein sequence ID" value="CAH3022146.1"/>
    <property type="molecule type" value="Genomic_DNA"/>
</dbReference>
<accession>A0ABN8M1K7</accession>
<gene>
    <name evidence="1" type="ORF">PEVE_00014326</name>
</gene>
<sequence>MGGSQSSLPPTPLGCEYMCIAIREPDKLRIILGTDQEANIVRQIIQESWPMGIQKESFKLNGVYKFKLKGYPFETSSLTEAVHCRQMAERILHRLHRNGWHLQISSDLTQTKDLSTWFFRKVPEVTNISSQPFLVVGLSSSDSLMVLNAPVDLHQLLKNAISKSWPNGIQKWSYENDVLLIKLKGFPWCPDGFQTVHSRVVLQAIIHDLSQKQWHLYGNSNLKSTANTLFFKYEPDMSSSDVSQPLPPPWHFTISLNSNDLLRVIDAPESLIPTIRDIIQTSWFRGIQAVSRYAGSWEFKLKGTPWWADGAETVEARILILKLMEILHAVGWSPIASIDSSRKVTDKSSLIFRQSQPRQSPFFCLSLHKTDTLRLINAPEDVARVCQEVIQTQYVLGVQKVRHYGNSLEFKLLGNPWRCGLNGHDGIHGRYMICQLFHALAGLYWTPVISADLSAKYVEVNNQEIPVDVDSIFFKYDPAAVAALPPAFPPQAAYPLPPMF</sequence>
<dbReference type="PANTHER" id="PTHR38696:SF1">
    <property type="entry name" value="MEDIATOR OF RNA POLYMERASE II TRANSCRIPTION SUBUNIT 13"/>
    <property type="match status" value="1"/>
</dbReference>
<reference evidence="1 2" key="1">
    <citation type="submission" date="2022-05" db="EMBL/GenBank/DDBJ databases">
        <authorList>
            <consortium name="Genoscope - CEA"/>
            <person name="William W."/>
        </authorList>
    </citation>
    <scope>NUCLEOTIDE SEQUENCE [LARGE SCALE GENOMIC DNA]</scope>
</reference>
<organism evidence="1 2">
    <name type="scientific">Porites evermanni</name>
    <dbReference type="NCBI Taxonomy" id="104178"/>
    <lineage>
        <taxon>Eukaryota</taxon>
        <taxon>Metazoa</taxon>
        <taxon>Cnidaria</taxon>
        <taxon>Anthozoa</taxon>
        <taxon>Hexacorallia</taxon>
        <taxon>Scleractinia</taxon>
        <taxon>Fungiina</taxon>
        <taxon>Poritidae</taxon>
        <taxon>Porites</taxon>
    </lineage>
</organism>
<evidence type="ECO:0000313" key="2">
    <source>
        <dbReference type="Proteomes" id="UP001159427"/>
    </source>
</evidence>
<dbReference type="Proteomes" id="UP001159427">
    <property type="component" value="Unassembled WGS sequence"/>
</dbReference>
<name>A0ABN8M1K7_9CNID</name>
<proteinExistence type="predicted"/>
<dbReference type="PANTHER" id="PTHR38696">
    <property type="entry name" value="MEDIATOR OF RNA POLYMERASE II TRANSCRIPTION SUBUNIT 13"/>
    <property type="match status" value="1"/>
</dbReference>
<comment type="caution">
    <text evidence="1">The sequence shown here is derived from an EMBL/GenBank/DDBJ whole genome shotgun (WGS) entry which is preliminary data.</text>
</comment>
<keyword evidence="2" id="KW-1185">Reference proteome</keyword>
<protein>
    <submittedName>
        <fullName evidence="1">Uncharacterized protein</fullName>
    </submittedName>
</protein>